<feature type="transmembrane region" description="Helical" evidence="6">
    <location>
        <begin position="167"/>
        <end position="185"/>
    </location>
</feature>
<evidence type="ECO:0000256" key="3">
    <source>
        <dbReference type="ARBA" id="ARBA00022692"/>
    </source>
</evidence>
<comment type="caution">
    <text evidence="7">The sequence shown here is derived from an EMBL/GenBank/DDBJ whole genome shotgun (WGS) entry which is preliminary data.</text>
</comment>
<dbReference type="GO" id="GO:0005886">
    <property type="term" value="C:plasma membrane"/>
    <property type="evidence" value="ECO:0007669"/>
    <property type="project" value="TreeGrafter"/>
</dbReference>
<keyword evidence="4 6" id="KW-1133">Transmembrane helix</keyword>
<dbReference type="GO" id="GO:0005384">
    <property type="term" value="F:manganese ion transmembrane transporter activity"/>
    <property type="evidence" value="ECO:0007669"/>
    <property type="project" value="TreeGrafter"/>
</dbReference>
<evidence type="ECO:0000256" key="1">
    <source>
        <dbReference type="ARBA" id="ARBA00004141"/>
    </source>
</evidence>
<dbReference type="GO" id="GO:0015086">
    <property type="term" value="F:cadmium ion transmembrane transporter activity"/>
    <property type="evidence" value="ECO:0007669"/>
    <property type="project" value="TreeGrafter"/>
</dbReference>
<evidence type="ECO:0000256" key="4">
    <source>
        <dbReference type="ARBA" id="ARBA00022989"/>
    </source>
</evidence>
<proteinExistence type="predicted"/>
<evidence type="ECO:0000256" key="6">
    <source>
        <dbReference type="SAM" id="Phobius"/>
    </source>
</evidence>
<feature type="transmembrane region" description="Helical" evidence="6">
    <location>
        <begin position="99"/>
        <end position="124"/>
    </location>
</feature>
<dbReference type="PANTHER" id="PTHR11706">
    <property type="entry name" value="SOLUTE CARRIER PROTEIN FAMILY 11 MEMBER"/>
    <property type="match status" value="1"/>
</dbReference>
<accession>E6Q1I4</accession>
<feature type="transmembrane region" description="Helical" evidence="6">
    <location>
        <begin position="136"/>
        <end position="155"/>
    </location>
</feature>
<sequence length="430" mass="46657">MNSSTIKQLVPRRTTWRSVLMFLSVVGPGIITANADNDVGGILTYSQAGAQFGYSLLWLLIPITLALVVTQEMCARMGAVTGKGLADLIRENFGVRVTFYVLLLFVICDLGNTATEFAGIASVAPVFATWLPGVNVEAFTIAMVLGAAALVFTTVTRGNYKIVERIFLVFCTVYISYVISAIIVHPQWTNVIHQTFFPHFSHSTAYFVMIVAIIGTTISPWMQFYIQSAIVDKGIRKEQYAASRIDVISGALFTDIIAFFIVVACAATIYVHNIGNAHPIVVNAVGDVAIALQPLAGHFASLLFALGLLNAAIFTASILPLSTAYYVCEAFGFERGIDRRFSEAKIFYSLYLGLLLIGALTVIIPGAPLLAIIFYSQVFNGALLPVVLVLMLLLVNNKRLMGTWTNSLFFNIVAWITVIIVGALTVASVV</sequence>
<reference evidence="7" key="1">
    <citation type="submission" date="2009-10" db="EMBL/GenBank/DDBJ databases">
        <title>Diversity of trophic interactions inside an arsenic-rich microbial ecosystem.</title>
        <authorList>
            <person name="Bertin P.N."/>
            <person name="Heinrich-Salmeron A."/>
            <person name="Pelletier E."/>
            <person name="Goulhen-Chollet F."/>
            <person name="Arsene-Ploetze F."/>
            <person name="Gallien S."/>
            <person name="Calteau A."/>
            <person name="Vallenet D."/>
            <person name="Casiot C."/>
            <person name="Chane-Woon-Ming B."/>
            <person name="Giloteaux L."/>
            <person name="Barakat M."/>
            <person name="Bonnefoy V."/>
            <person name="Bruneel O."/>
            <person name="Chandler M."/>
            <person name="Cleiss J."/>
            <person name="Duran R."/>
            <person name="Elbaz-Poulichet F."/>
            <person name="Fonknechten N."/>
            <person name="Lauga B."/>
            <person name="Mornico D."/>
            <person name="Ortet P."/>
            <person name="Schaeffer C."/>
            <person name="Siguier P."/>
            <person name="Alexander Thil Smith A."/>
            <person name="Van Dorsselaer A."/>
            <person name="Weissenbach J."/>
            <person name="Medigue C."/>
            <person name="Le Paslier D."/>
        </authorList>
    </citation>
    <scope>NUCLEOTIDE SEQUENCE</scope>
</reference>
<keyword evidence="5 6" id="KW-0472">Membrane</keyword>
<feature type="transmembrane region" description="Helical" evidence="6">
    <location>
        <begin position="205"/>
        <end position="226"/>
    </location>
</feature>
<dbReference type="PANTHER" id="PTHR11706:SF33">
    <property type="entry name" value="NATURAL RESISTANCE-ASSOCIATED MACROPHAGE PROTEIN 2"/>
    <property type="match status" value="1"/>
</dbReference>
<dbReference type="Pfam" id="PF01566">
    <property type="entry name" value="Nramp"/>
    <property type="match status" value="1"/>
</dbReference>
<dbReference type="AlphaFoldDB" id="E6Q1I4"/>
<evidence type="ECO:0000256" key="5">
    <source>
        <dbReference type="ARBA" id="ARBA00023136"/>
    </source>
</evidence>
<evidence type="ECO:0000256" key="2">
    <source>
        <dbReference type="ARBA" id="ARBA00022448"/>
    </source>
</evidence>
<dbReference type="EMBL" id="CABO01000013">
    <property type="protein sequence ID" value="CBI01044.1"/>
    <property type="molecule type" value="Genomic_DNA"/>
</dbReference>
<dbReference type="NCBIfam" id="NF037982">
    <property type="entry name" value="Nramp_1"/>
    <property type="match status" value="1"/>
</dbReference>
<keyword evidence="3 6" id="KW-0812">Transmembrane</keyword>
<organism evidence="7">
    <name type="scientific">mine drainage metagenome</name>
    <dbReference type="NCBI Taxonomy" id="410659"/>
    <lineage>
        <taxon>unclassified sequences</taxon>
        <taxon>metagenomes</taxon>
        <taxon>ecological metagenomes</taxon>
    </lineage>
</organism>
<name>E6Q1I4_9ZZZZ</name>
<feature type="transmembrane region" description="Helical" evidence="6">
    <location>
        <begin position="378"/>
        <end position="396"/>
    </location>
</feature>
<dbReference type="InterPro" id="IPR001046">
    <property type="entry name" value="NRAMP_fam"/>
</dbReference>
<feature type="transmembrane region" description="Helical" evidence="6">
    <location>
        <begin position="51"/>
        <end position="69"/>
    </location>
</feature>
<feature type="transmembrane region" description="Helical" evidence="6">
    <location>
        <begin position="302"/>
        <end position="327"/>
    </location>
</feature>
<gene>
    <name evidence="7" type="ORF">CARN4_0397</name>
</gene>
<keyword evidence="2" id="KW-0813">Transport</keyword>
<feature type="transmembrane region" description="Helical" evidence="6">
    <location>
        <begin position="408"/>
        <end position="429"/>
    </location>
</feature>
<feature type="transmembrane region" description="Helical" evidence="6">
    <location>
        <begin position="348"/>
        <end position="372"/>
    </location>
</feature>
<evidence type="ECO:0000313" key="7">
    <source>
        <dbReference type="EMBL" id="CBI01044.1"/>
    </source>
</evidence>
<dbReference type="GO" id="GO:0034755">
    <property type="term" value="P:iron ion transmembrane transport"/>
    <property type="evidence" value="ECO:0007669"/>
    <property type="project" value="TreeGrafter"/>
</dbReference>
<feature type="transmembrane region" description="Helical" evidence="6">
    <location>
        <begin position="247"/>
        <end position="271"/>
    </location>
</feature>
<comment type="subcellular location">
    <subcellularLocation>
        <location evidence="1">Membrane</location>
        <topology evidence="1">Multi-pass membrane protein</topology>
    </subcellularLocation>
</comment>
<protein>
    <submittedName>
        <fullName evidence="7">Natural resistance-associated macrophage protein</fullName>
    </submittedName>
</protein>